<evidence type="ECO:0000256" key="10">
    <source>
        <dbReference type="SAM" id="MobiDB-lite"/>
    </source>
</evidence>
<comment type="similarity">
    <text evidence="1 9">Belongs to the RAMP4 family.</text>
</comment>
<dbReference type="InterPro" id="IPR010580">
    <property type="entry name" value="ER_stress-assoc"/>
</dbReference>
<dbReference type="Pfam" id="PF06624">
    <property type="entry name" value="RAMP4"/>
    <property type="match status" value="1"/>
</dbReference>
<evidence type="ECO:0000256" key="2">
    <source>
        <dbReference type="ARBA" id="ARBA00022692"/>
    </source>
</evidence>
<evidence type="ECO:0000256" key="4">
    <source>
        <dbReference type="ARBA" id="ARBA00022989"/>
    </source>
</evidence>
<evidence type="ECO:0000313" key="11">
    <source>
        <dbReference type="Proteomes" id="UP000515152"/>
    </source>
</evidence>
<comment type="function">
    <text evidence="9">Interacts with target proteins during translocation into the lumen of the endoplasmic reticulum. Protects unfolded target proteins against degradation and facilitate correct glycosylation.</text>
</comment>
<organism evidence="11 12">
    <name type="scientific">Clupea harengus</name>
    <name type="common">Atlantic herring</name>
    <dbReference type="NCBI Taxonomy" id="7950"/>
    <lineage>
        <taxon>Eukaryota</taxon>
        <taxon>Metazoa</taxon>
        <taxon>Chordata</taxon>
        <taxon>Craniata</taxon>
        <taxon>Vertebrata</taxon>
        <taxon>Euteleostomi</taxon>
        <taxon>Actinopterygii</taxon>
        <taxon>Neopterygii</taxon>
        <taxon>Teleostei</taxon>
        <taxon>Clupei</taxon>
        <taxon>Clupeiformes</taxon>
        <taxon>Clupeoidei</taxon>
        <taxon>Clupeidae</taxon>
        <taxon>Clupea</taxon>
    </lineage>
</organism>
<dbReference type="AlphaFoldDB" id="A0A6P3W2K1"/>
<reference evidence="12" key="1">
    <citation type="submission" date="2025-08" db="UniProtKB">
        <authorList>
            <consortium name="RefSeq"/>
        </authorList>
    </citation>
    <scope>IDENTIFICATION</scope>
</reference>
<evidence type="ECO:0000256" key="7">
    <source>
        <dbReference type="ARBA" id="ARBA00037157"/>
    </source>
</evidence>
<dbReference type="PANTHER" id="PTHR15601:SF15">
    <property type="entry name" value="STRESS-ASSOCIATED ENDOPLASMIC RETICULUM PROTEIN"/>
    <property type="match status" value="1"/>
</dbReference>
<dbReference type="OrthoDB" id="16679at2759"/>
<dbReference type="GeneID" id="105904554"/>
<evidence type="ECO:0000256" key="1">
    <source>
        <dbReference type="ARBA" id="ARBA00005500"/>
    </source>
</evidence>
<evidence type="ECO:0000256" key="8">
    <source>
        <dbReference type="ARBA" id="ARBA00038831"/>
    </source>
</evidence>
<accession>A0A6P3W2K1</accession>
<keyword evidence="4 9" id="KW-1133">Transmembrane helix</keyword>
<protein>
    <recommendedName>
        <fullName evidence="9">Stress-associated endoplasmic reticulum protein</fullName>
    </recommendedName>
</protein>
<keyword evidence="5 9" id="KW-0472">Membrane</keyword>
<keyword evidence="2 9" id="KW-0812">Transmembrane</keyword>
<proteinExistence type="inferred from homology"/>
<evidence type="ECO:0000256" key="5">
    <source>
        <dbReference type="ARBA" id="ARBA00023136"/>
    </source>
</evidence>
<feature type="compositionally biased region" description="Polar residues" evidence="10">
    <location>
        <begin position="7"/>
        <end position="18"/>
    </location>
</feature>
<dbReference type="RefSeq" id="XP_012687904.1">
    <property type="nucleotide sequence ID" value="XM_012832450.3"/>
</dbReference>
<name>A0A6P3W2K1_CLUHA</name>
<keyword evidence="6" id="KW-0834">Unfolded protein response</keyword>
<evidence type="ECO:0000313" key="12">
    <source>
        <dbReference type="RefSeq" id="XP_012687904.1"/>
    </source>
</evidence>
<dbReference type="Proteomes" id="UP000515152">
    <property type="component" value="Chromosome 18"/>
</dbReference>
<evidence type="ECO:0000256" key="9">
    <source>
        <dbReference type="RuleBase" id="RU364120"/>
    </source>
</evidence>
<keyword evidence="3 9" id="KW-0256">Endoplasmic reticulum</keyword>
<sequence>MEDNVRQRQSVRLPTNSERVQRAHPQEDYICEDFDHVEALQKMVETFSEEKKMKRRVVNEDKSPVGPWLLALFVFVVCGSAIFQIIQSIRQGM</sequence>
<gene>
    <name evidence="12" type="primary">zgc:85858</name>
</gene>
<feature type="transmembrane region" description="Helical" evidence="9">
    <location>
        <begin position="65"/>
        <end position="86"/>
    </location>
</feature>
<comment type="subcellular location">
    <subcellularLocation>
        <location evidence="9">Membrane</location>
        <topology evidence="9">Single-pass membrane protein</topology>
    </subcellularLocation>
    <subcellularLocation>
        <location evidence="9">Endoplasmic reticulum membrane</location>
        <topology evidence="9">Single-pass membrane protein</topology>
    </subcellularLocation>
</comment>
<comment type="subunit">
    <text evidence="8">Interacts with SEC61B, SEC61A1 and the SEC61 complex. Interacts with CANX.</text>
</comment>
<feature type="region of interest" description="Disordered" evidence="10">
    <location>
        <begin position="1"/>
        <end position="21"/>
    </location>
</feature>
<dbReference type="KEGG" id="char:105904554"/>
<dbReference type="GO" id="GO:0005789">
    <property type="term" value="C:endoplasmic reticulum membrane"/>
    <property type="evidence" value="ECO:0007669"/>
    <property type="project" value="UniProtKB-SubCell"/>
</dbReference>
<evidence type="ECO:0000256" key="3">
    <source>
        <dbReference type="ARBA" id="ARBA00022824"/>
    </source>
</evidence>
<dbReference type="PANTHER" id="PTHR15601">
    <property type="entry name" value="STRESS ASSOCIATED ENDOPLASMIC RETICULUM PROTEIN SERP1/RAMP4"/>
    <property type="match status" value="1"/>
</dbReference>
<comment type="function">
    <text evidence="7">Interacts with target proteins during their translocation into the lumen of the endoplasmic reticulum. Protects unfolded target proteins against degradation during ER stress. May facilitate glycosylation of target proteins after termination of ER stress. May modulate the use of N-glycosylation sites on target proteins.</text>
</comment>
<dbReference type="GO" id="GO:0030968">
    <property type="term" value="P:endoplasmic reticulum unfolded protein response"/>
    <property type="evidence" value="ECO:0007669"/>
    <property type="project" value="TreeGrafter"/>
</dbReference>
<keyword evidence="11" id="KW-1185">Reference proteome</keyword>
<evidence type="ECO:0000256" key="6">
    <source>
        <dbReference type="ARBA" id="ARBA00023230"/>
    </source>
</evidence>